<dbReference type="InterPro" id="IPR036955">
    <property type="entry name" value="AP2/ERF_dom_sf"/>
</dbReference>
<dbReference type="InterPro" id="IPR044925">
    <property type="entry name" value="His-Me_finger_sf"/>
</dbReference>
<sequence length="108" mass="12444">MHHRVMGTSVIKNCEMDHINGDRSDNRKQNLRLATRQQNANNNGKIANGSSRHKGVSWDKERKKWRAKITIKSKKKSIGRFENESDAALAYNEYAKEVFGEFARLNVI</sequence>
<evidence type="ECO:0000256" key="4">
    <source>
        <dbReference type="SAM" id="MobiDB-lite"/>
    </source>
</evidence>
<dbReference type="PROSITE" id="PS51032">
    <property type="entry name" value="AP2_ERF"/>
    <property type="match status" value="1"/>
</dbReference>
<feature type="region of interest" description="Disordered" evidence="4">
    <location>
        <begin position="35"/>
        <end position="61"/>
    </location>
</feature>
<keyword evidence="3" id="KW-0804">Transcription</keyword>
<dbReference type="SUPFAM" id="SSF54171">
    <property type="entry name" value="DNA-binding domain"/>
    <property type="match status" value="1"/>
</dbReference>
<feature type="domain" description="AP2/ERF" evidence="5">
    <location>
        <begin position="52"/>
        <end position="108"/>
    </location>
</feature>
<keyword evidence="2" id="KW-0238">DNA-binding</keyword>
<evidence type="ECO:0000313" key="6">
    <source>
        <dbReference type="EMBL" id="QGQ97073.1"/>
    </source>
</evidence>
<dbReference type="InterPro" id="IPR003615">
    <property type="entry name" value="HNH_nuc"/>
</dbReference>
<proteinExistence type="predicted"/>
<dbReference type="Gene3D" id="3.90.75.20">
    <property type="match status" value="1"/>
</dbReference>
<dbReference type="Pfam" id="PF00847">
    <property type="entry name" value="AP2"/>
    <property type="match status" value="1"/>
</dbReference>
<keyword evidence="7" id="KW-1185">Reference proteome</keyword>
<dbReference type="SUPFAM" id="SSF54060">
    <property type="entry name" value="His-Me finger endonucleases"/>
    <property type="match status" value="1"/>
</dbReference>
<name>A0A6B8RNF8_9BACL</name>
<dbReference type="Gene3D" id="3.30.730.10">
    <property type="entry name" value="AP2/ERF domain"/>
    <property type="match status" value="1"/>
</dbReference>
<evidence type="ECO:0000256" key="2">
    <source>
        <dbReference type="ARBA" id="ARBA00023125"/>
    </source>
</evidence>
<evidence type="ECO:0000256" key="3">
    <source>
        <dbReference type="ARBA" id="ARBA00023163"/>
    </source>
</evidence>
<evidence type="ECO:0000313" key="7">
    <source>
        <dbReference type="Proteomes" id="UP000426246"/>
    </source>
</evidence>
<evidence type="ECO:0000256" key="1">
    <source>
        <dbReference type="ARBA" id="ARBA00023015"/>
    </source>
</evidence>
<feature type="compositionally biased region" description="Polar residues" evidence="4">
    <location>
        <begin position="35"/>
        <end position="50"/>
    </location>
</feature>
<dbReference type="InterPro" id="IPR016177">
    <property type="entry name" value="DNA-bd_dom_sf"/>
</dbReference>
<dbReference type="RefSeq" id="WP_155702173.1">
    <property type="nucleotide sequence ID" value="NZ_CP034235.1"/>
</dbReference>
<dbReference type="AlphaFoldDB" id="A0A6B8RNF8"/>
<dbReference type="KEGG" id="ppsc:EHS13_20360"/>
<dbReference type="InterPro" id="IPR001471">
    <property type="entry name" value="AP2/ERF_dom"/>
</dbReference>
<reference evidence="7" key="1">
    <citation type="submission" date="2018-11" db="EMBL/GenBank/DDBJ databases">
        <title>Complete genome sequence of Paenibacillus sp. ML311-T8.</title>
        <authorList>
            <person name="Nam Y.-D."/>
            <person name="Kang J."/>
            <person name="Chung W.-H."/>
            <person name="Park Y.S."/>
        </authorList>
    </citation>
    <scope>NUCLEOTIDE SEQUENCE [LARGE SCALE GENOMIC DNA]</scope>
    <source>
        <strain evidence="7">ML311-T8</strain>
    </source>
</reference>
<protein>
    <recommendedName>
        <fullName evidence="5">AP2/ERF domain-containing protein</fullName>
    </recommendedName>
</protein>
<gene>
    <name evidence="6" type="ORF">EHS13_20360</name>
</gene>
<keyword evidence="1" id="KW-0805">Transcription regulation</keyword>
<organism evidence="6 7">
    <name type="scientific">Paenibacillus psychroresistens</name>
    <dbReference type="NCBI Taxonomy" id="1778678"/>
    <lineage>
        <taxon>Bacteria</taxon>
        <taxon>Bacillati</taxon>
        <taxon>Bacillota</taxon>
        <taxon>Bacilli</taxon>
        <taxon>Bacillales</taxon>
        <taxon>Paenibacillaceae</taxon>
        <taxon>Paenibacillus</taxon>
    </lineage>
</organism>
<dbReference type="GO" id="GO:0003677">
    <property type="term" value="F:DNA binding"/>
    <property type="evidence" value="ECO:0007669"/>
    <property type="project" value="UniProtKB-KW"/>
</dbReference>
<dbReference type="EMBL" id="CP034235">
    <property type="protein sequence ID" value="QGQ97073.1"/>
    <property type="molecule type" value="Genomic_DNA"/>
</dbReference>
<dbReference type="Pfam" id="PF13392">
    <property type="entry name" value="HNH_3"/>
    <property type="match status" value="1"/>
</dbReference>
<dbReference type="GO" id="GO:0003700">
    <property type="term" value="F:DNA-binding transcription factor activity"/>
    <property type="evidence" value="ECO:0007669"/>
    <property type="project" value="InterPro"/>
</dbReference>
<dbReference type="Proteomes" id="UP000426246">
    <property type="component" value="Chromosome"/>
</dbReference>
<accession>A0A6B8RNF8</accession>
<evidence type="ECO:0000259" key="5">
    <source>
        <dbReference type="PROSITE" id="PS51032"/>
    </source>
</evidence>